<comment type="similarity">
    <text evidence="1">Belongs to the ATP-dependent AMP-binding enzyme family.</text>
</comment>
<comment type="catalytic activity">
    <reaction evidence="11">
        <text>(E)-hexadec-2-enoate + ATP + CoA = (2E)-hexadecenoyl-CoA + AMP + diphosphate</text>
        <dbReference type="Rhea" id="RHEA:36139"/>
        <dbReference type="ChEBI" id="CHEBI:30616"/>
        <dbReference type="ChEBI" id="CHEBI:33019"/>
        <dbReference type="ChEBI" id="CHEBI:57287"/>
        <dbReference type="ChEBI" id="CHEBI:61526"/>
        <dbReference type="ChEBI" id="CHEBI:72745"/>
        <dbReference type="ChEBI" id="CHEBI:456215"/>
    </reaction>
    <physiologicalReaction direction="left-to-right" evidence="11">
        <dbReference type="Rhea" id="RHEA:36140"/>
    </physiologicalReaction>
</comment>
<feature type="domain" description="AMP-dependent synthetase/ligase" evidence="16">
    <location>
        <begin position="126"/>
        <end position="485"/>
    </location>
</feature>
<evidence type="ECO:0000256" key="9">
    <source>
        <dbReference type="ARBA" id="ARBA00024532"/>
    </source>
</evidence>
<comment type="catalytic activity">
    <reaction evidence="6">
        <text>5-hydroxy-(6E,8Z,11Z,14Z)-eicosatetraenoate + ATP + CoA = 5-hydroxy-(6E,8Z,11Z,14Z)-eicosatetraenoyl-CoA + AMP + diphosphate</text>
        <dbReference type="Rhea" id="RHEA:52108"/>
        <dbReference type="ChEBI" id="CHEBI:30616"/>
        <dbReference type="ChEBI" id="CHEBI:33019"/>
        <dbReference type="ChEBI" id="CHEBI:57287"/>
        <dbReference type="ChEBI" id="CHEBI:65341"/>
        <dbReference type="ChEBI" id="CHEBI:136407"/>
        <dbReference type="ChEBI" id="CHEBI:456215"/>
    </reaction>
    <physiologicalReaction direction="left-to-right" evidence="6">
        <dbReference type="Rhea" id="RHEA:52109"/>
    </physiologicalReaction>
</comment>
<dbReference type="InterPro" id="IPR042099">
    <property type="entry name" value="ANL_N_sf"/>
</dbReference>
<evidence type="ECO:0000256" key="10">
    <source>
        <dbReference type="ARBA" id="ARBA00024548"/>
    </source>
</evidence>
<dbReference type="GO" id="GO:0047676">
    <property type="term" value="F:arachidonate-CoA ligase activity"/>
    <property type="evidence" value="ECO:0007669"/>
    <property type="project" value="UniProtKB-EC"/>
</dbReference>
<evidence type="ECO:0000256" key="15">
    <source>
        <dbReference type="ARBA" id="ARBA00049139"/>
    </source>
</evidence>
<evidence type="ECO:0000256" key="8">
    <source>
        <dbReference type="ARBA" id="ARBA00024495"/>
    </source>
</evidence>
<proteinExistence type="inferred from homology"/>
<protein>
    <recommendedName>
        <fullName evidence="14">Arachidonate--CoA ligase</fullName>
        <ecNumber evidence="12">6.2.1.15</ecNumber>
        <ecNumber evidence="13">6.2.1.3</ecNumber>
    </recommendedName>
</protein>
<evidence type="ECO:0000259" key="16">
    <source>
        <dbReference type="Pfam" id="PF00501"/>
    </source>
</evidence>
<dbReference type="EC" id="6.2.1.3" evidence="13"/>
<dbReference type="CDD" id="cd05927">
    <property type="entry name" value="LC-FACS_euk"/>
    <property type="match status" value="1"/>
</dbReference>
<name>A0A8C8J8H5_ONCTS</name>
<dbReference type="GO" id="GO:0016020">
    <property type="term" value="C:membrane"/>
    <property type="evidence" value="ECO:0007669"/>
    <property type="project" value="TreeGrafter"/>
</dbReference>
<evidence type="ECO:0000256" key="14">
    <source>
        <dbReference type="ARBA" id="ARBA00032120"/>
    </source>
</evidence>
<accession>A0A8C8J8H5</accession>
<evidence type="ECO:0000256" key="2">
    <source>
        <dbReference type="ARBA" id="ARBA00022598"/>
    </source>
</evidence>
<dbReference type="Gene3D" id="3.40.50.12780">
    <property type="entry name" value="N-terminal domain of ligase-like"/>
    <property type="match status" value="1"/>
</dbReference>
<organism evidence="17 18">
    <name type="scientific">Oncorhynchus tshawytscha</name>
    <name type="common">Chinook salmon</name>
    <name type="synonym">Salmo tshawytscha</name>
    <dbReference type="NCBI Taxonomy" id="74940"/>
    <lineage>
        <taxon>Eukaryota</taxon>
        <taxon>Metazoa</taxon>
        <taxon>Chordata</taxon>
        <taxon>Craniata</taxon>
        <taxon>Vertebrata</taxon>
        <taxon>Euteleostomi</taxon>
        <taxon>Actinopterygii</taxon>
        <taxon>Neopterygii</taxon>
        <taxon>Teleostei</taxon>
        <taxon>Protacanthopterygii</taxon>
        <taxon>Salmoniformes</taxon>
        <taxon>Salmonidae</taxon>
        <taxon>Salmoninae</taxon>
        <taxon>Oncorhynchus</taxon>
    </lineage>
</organism>
<evidence type="ECO:0000256" key="3">
    <source>
        <dbReference type="ARBA" id="ARBA00022741"/>
    </source>
</evidence>
<evidence type="ECO:0000256" key="4">
    <source>
        <dbReference type="ARBA" id="ARBA00022832"/>
    </source>
</evidence>
<reference evidence="17" key="1">
    <citation type="submission" date="2025-08" db="UniProtKB">
        <authorList>
            <consortium name="Ensembl"/>
        </authorList>
    </citation>
    <scope>IDENTIFICATION</scope>
</reference>
<evidence type="ECO:0000256" key="7">
    <source>
        <dbReference type="ARBA" id="ARBA00024484"/>
    </source>
</evidence>
<evidence type="ECO:0000256" key="13">
    <source>
        <dbReference type="ARBA" id="ARBA00026121"/>
    </source>
</evidence>
<dbReference type="InterPro" id="IPR045311">
    <property type="entry name" value="LC-FACS_euk"/>
</dbReference>
<dbReference type="AlphaFoldDB" id="A0A8C8J8H5"/>
<dbReference type="GO" id="GO:0005783">
    <property type="term" value="C:endoplasmic reticulum"/>
    <property type="evidence" value="ECO:0007669"/>
    <property type="project" value="TreeGrafter"/>
</dbReference>
<evidence type="ECO:0000256" key="11">
    <source>
        <dbReference type="ARBA" id="ARBA00024565"/>
    </source>
</evidence>
<reference evidence="17" key="2">
    <citation type="submission" date="2025-09" db="UniProtKB">
        <authorList>
            <consortium name="Ensembl"/>
        </authorList>
    </citation>
    <scope>IDENTIFICATION</scope>
</reference>
<keyword evidence="4" id="KW-0276">Fatty acid metabolism</keyword>
<keyword evidence="2" id="KW-0436">Ligase</keyword>
<dbReference type="SUPFAM" id="SSF56801">
    <property type="entry name" value="Acetyl-CoA synthetase-like"/>
    <property type="match status" value="1"/>
</dbReference>
<dbReference type="PANTHER" id="PTHR43272:SF36">
    <property type="entry name" value="LONG-CHAIN-FATTY-ACID--COA LIGASE"/>
    <property type="match status" value="1"/>
</dbReference>
<dbReference type="GO" id="GO:0005524">
    <property type="term" value="F:ATP binding"/>
    <property type="evidence" value="ECO:0007669"/>
    <property type="project" value="UniProtKB-KW"/>
</dbReference>
<comment type="catalytic activity">
    <reaction evidence="7">
        <text>a long-chain fatty acid + ATP + CoA = a long-chain fatty acyl-CoA + AMP + diphosphate</text>
        <dbReference type="Rhea" id="RHEA:15421"/>
        <dbReference type="ChEBI" id="CHEBI:30616"/>
        <dbReference type="ChEBI" id="CHEBI:33019"/>
        <dbReference type="ChEBI" id="CHEBI:57287"/>
        <dbReference type="ChEBI" id="CHEBI:57560"/>
        <dbReference type="ChEBI" id="CHEBI:83139"/>
        <dbReference type="ChEBI" id="CHEBI:456215"/>
        <dbReference type="EC" id="6.2.1.3"/>
    </reaction>
    <physiologicalReaction direction="left-to-right" evidence="7">
        <dbReference type="Rhea" id="RHEA:15422"/>
    </physiologicalReaction>
</comment>
<dbReference type="Pfam" id="PF00501">
    <property type="entry name" value="AMP-binding"/>
    <property type="match status" value="1"/>
</dbReference>
<keyword evidence="18" id="KW-1185">Reference proteome</keyword>
<evidence type="ECO:0000256" key="12">
    <source>
        <dbReference type="ARBA" id="ARBA00026113"/>
    </source>
</evidence>
<comment type="catalytic activity">
    <reaction evidence="8">
        <text>12-hydroxy-(5Z,8Z,10E,14Z)-eicosatetraenoate + ATP + CoA = 12-hydroxy-(5Z,8Z,10E,14Z)-eicosatetraenoyl-CoA + AMP + diphosphate</text>
        <dbReference type="Rhea" id="RHEA:52112"/>
        <dbReference type="ChEBI" id="CHEBI:30616"/>
        <dbReference type="ChEBI" id="CHEBI:33019"/>
        <dbReference type="ChEBI" id="CHEBI:57287"/>
        <dbReference type="ChEBI" id="CHEBI:90718"/>
        <dbReference type="ChEBI" id="CHEBI:136408"/>
        <dbReference type="ChEBI" id="CHEBI:456215"/>
    </reaction>
    <physiologicalReaction direction="left-to-right" evidence="8">
        <dbReference type="Rhea" id="RHEA:52113"/>
    </physiologicalReaction>
</comment>
<evidence type="ECO:0000256" key="6">
    <source>
        <dbReference type="ARBA" id="ARBA00024469"/>
    </source>
</evidence>
<dbReference type="GeneTree" id="ENSGT00940000166050"/>
<keyword evidence="4" id="KW-0443">Lipid metabolism</keyword>
<comment type="catalytic activity">
    <reaction evidence="9">
        <text>15-hydroxy-(5Z,8Z,11Z,13E)-eicosatetraenoate + ATP + CoA = 15-hydroxy-(5Z,8Z,11Z,13E)-eicosatetraenoyl-CoA + AMP + diphosphate</text>
        <dbReference type="Rhea" id="RHEA:52116"/>
        <dbReference type="ChEBI" id="CHEBI:30616"/>
        <dbReference type="ChEBI" id="CHEBI:33019"/>
        <dbReference type="ChEBI" id="CHEBI:57287"/>
        <dbReference type="ChEBI" id="CHEBI:78832"/>
        <dbReference type="ChEBI" id="CHEBI:136409"/>
        <dbReference type="ChEBI" id="CHEBI:456215"/>
    </reaction>
    <physiologicalReaction direction="left-to-right" evidence="9">
        <dbReference type="Rhea" id="RHEA:52117"/>
    </physiologicalReaction>
</comment>
<evidence type="ECO:0000256" key="5">
    <source>
        <dbReference type="ARBA" id="ARBA00022840"/>
    </source>
</evidence>
<keyword evidence="3" id="KW-0547">Nucleotide-binding</keyword>
<keyword evidence="5" id="KW-0067">ATP-binding</keyword>
<dbReference type="Ensembl" id="ENSOTST00005099650.2">
    <property type="protein sequence ID" value="ENSOTSP00005091856.2"/>
    <property type="gene ID" value="ENSOTSG00005042477.2"/>
</dbReference>
<evidence type="ECO:0000313" key="17">
    <source>
        <dbReference type="Ensembl" id="ENSOTSP00005091856.2"/>
    </source>
</evidence>
<comment type="catalytic activity">
    <reaction evidence="15">
        <text>hexadecanoate + ATP + CoA = hexadecanoyl-CoA + AMP + diphosphate</text>
        <dbReference type="Rhea" id="RHEA:30751"/>
        <dbReference type="ChEBI" id="CHEBI:7896"/>
        <dbReference type="ChEBI" id="CHEBI:30616"/>
        <dbReference type="ChEBI" id="CHEBI:33019"/>
        <dbReference type="ChEBI" id="CHEBI:57287"/>
        <dbReference type="ChEBI" id="CHEBI:57379"/>
        <dbReference type="ChEBI" id="CHEBI:456215"/>
    </reaction>
    <physiologicalReaction direction="left-to-right" evidence="15">
        <dbReference type="Rhea" id="RHEA:30752"/>
    </physiologicalReaction>
</comment>
<dbReference type="EC" id="6.2.1.15" evidence="12"/>
<dbReference type="InterPro" id="IPR000873">
    <property type="entry name" value="AMP-dep_synth/lig_dom"/>
</dbReference>
<evidence type="ECO:0000313" key="18">
    <source>
        <dbReference type="Proteomes" id="UP000694402"/>
    </source>
</evidence>
<dbReference type="Proteomes" id="UP000694402">
    <property type="component" value="Unassembled WGS sequence"/>
</dbReference>
<dbReference type="PANTHER" id="PTHR43272">
    <property type="entry name" value="LONG-CHAIN-FATTY-ACID--COA LIGASE"/>
    <property type="match status" value="1"/>
</dbReference>
<evidence type="ECO:0000256" key="1">
    <source>
        <dbReference type="ARBA" id="ARBA00006432"/>
    </source>
</evidence>
<comment type="catalytic activity">
    <reaction evidence="10">
        <text>(5Z,8Z,11Z,14Z)-eicosatetraenoate + ATP + CoA = (5Z,8Z,11Z,14Z)-eicosatetraenoyl-CoA + AMP + diphosphate</text>
        <dbReference type="Rhea" id="RHEA:19713"/>
        <dbReference type="ChEBI" id="CHEBI:30616"/>
        <dbReference type="ChEBI" id="CHEBI:32395"/>
        <dbReference type="ChEBI" id="CHEBI:33019"/>
        <dbReference type="ChEBI" id="CHEBI:57287"/>
        <dbReference type="ChEBI" id="CHEBI:57368"/>
        <dbReference type="ChEBI" id="CHEBI:456215"/>
        <dbReference type="EC" id="6.2.1.15"/>
    </reaction>
    <physiologicalReaction direction="left-to-right" evidence="10">
        <dbReference type="Rhea" id="RHEA:19714"/>
    </physiologicalReaction>
</comment>
<sequence length="663" mass="74187">MHFQEWLQSLRTSGGVRGPENKDFWSLVPSLPLSSSFSFSSLSLSPSSLLGIGALASFTAYWLVTRPRPMRPPCDLNAQSIPVQGEPNWRRSALLKDDVLLEFYYDDTRTAYDMFQRGLRVAGDGPCLGFRKPGEPYQWISYTEVAEQAQVLGSGLLGKGCQPNPDQLVGIFAQNRPEWIISELACYTFSMAVVPLYDTLGEEAMVHILNLAEISLVICDKEEKAESLLGNKEKGVTPTLSCLVLFNPCSDAIVERGKNCGVEILELTQLMPPQPQDLAVVCFTSGTTGTMCFYRSLCESSSTPTTLHQEDVSISYLPLAHMFERMIQVVSMLCHGARVGFYQGDISLLMDDIKTLKPTFFPVVPRLLNRIYDKVSSVTSPLRRAVLHYAVRRKKAELSSGVVRNNSLWDRLVFNRIQIFEGYGQTECTAGCTFSMPGDWSAGHVGAPLPCAMVKLIDIPDMNYYAKNGEGEICIRGHSVFRGYLKDEEKTTEALDRDGWLHSGDVGQWLPNGTLRIIDRKKHIFKLSQGEYIAPEKIENVYMRCVPVLQVFVHGDSLQSHLIGIVVPDPEVFIDWVKKRGIVGSYEELCQNPDVKKEVLEDMTAVGKEAGLKSFEQVKDLHLHPEMFSVSNGLLTPTLKTRRVDIHRVFQEQITNMYSTTAI</sequence>
<gene>
    <name evidence="17" type="primary">LOC112249492</name>
</gene>